<accession>A0A4U8W9D5</accession>
<sequence>MRKCVFIAIVCFFTIACQNDQRQTAESFQTVESVKSEGMRKFDGSLKEIAKSKGKFVDKNKQLSVEGIDLLYPAAKTIAMEAGMDENEIRTKGKKEILKFAFSMYHKNLAQYRNEIKSNN</sequence>
<proteinExistence type="predicted"/>
<dbReference type="Proteomes" id="UP000290013">
    <property type="component" value="Chromosome"/>
</dbReference>
<dbReference type="EMBL" id="LR215974">
    <property type="protein sequence ID" value="VFB02867.1"/>
    <property type="molecule type" value="Genomic_DNA"/>
</dbReference>
<dbReference type="RefSeq" id="WP_232520432.1">
    <property type="nucleotide sequence ID" value="NZ_LR215974.1"/>
</dbReference>
<reference evidence="1 2" key="1">
    <citation type="submission" date="2019-02" db="EMBL/GenBank/DDBJ databases">
        <authorList>
            <consortium name="Pathogen Informatics"/>
        </authorList>
    </citation>
    <scope>NUCLEOTIDE SEQUENCE [LARGE SCALE GENOMIC DNA]</scope>
    <source>
        <strain evidence="1 2">3012STDY6944375</strain>
    </source>
</reference>
<evidence type="ECO:0008006" key="3">
    <source>
        <dbReference type="Google" id="ProtNLM"/>
    </source>
</evidence>
<protein>
    <recommendedName>
        <fullName evidence="3">Lipoprotein</fullName>
    </recommendedName>
</protein>
<dbReference type="KEGG" id="ctai:NCTC12078_00848"/>
<evidence type="ECO:0000313" key="2">
    <source>
        <dbReference type="Proteomes" id="UP000290013"/>
    </source>
</evidence>
<name>A0A4U8W9D5_9FLAO</name>
<organism evidence="1 2">
    <name type="scientific">Chryseobacterium taihuense</name>
    <dbReference type="NCBI Taxonomy" id="1141221"/>
    <lineage>
        <taxon>Bacteria</taxon>
        <taxon>Pseudomonadati</taxon>
        <taxon>Bacteroidota</taxon>
        <taxon>Flavobacteriia</taxon>
        <taxon>Flavobacteriales</taxon>
        <taxon>Weeksellaceae</taxon>
        <taxon>Chryseobacterium group</taxon>
        <taxon>Chryseobacterium</taxon>
    </lineage>
</organism>
<evidence type="ECO:0000313" key="1">
    <source>
        <dbReference type="EMBL" id="VFB02867.1"/>
    </source>
</evidence>
<gene>
    <name evidence="1" type="ORF">NCTC12078_00848</name>
</gene>
<dbReference type="AlphaFoldDB" id="A0A4U8W9D5"/>
<dbReference type="PROSITE" id="PS51257">
    <property type="entry name" value="PROKAR_LIPOPROTEIN"/>
    <property type="match status" value="1"/>
</dbReference>